<accession>A0A9X2AA10</accession>
<evidence type="ECO:0000313" key="4">
    <source>
        <dbReference type="Proteomes" id="UP001139226"/>
    </source>
</evidence>
<dbReference type="Gene3D" id="3.30.70.100">
    <property type="match status" value="1"/>
</dbReference>
<dbReference type="Pfam" id="PF07876">
    <property type="entry name" value="Dabb"/>
    <property type="match status" value="1"/>
</dbReference>
<dbReference type="AlphaFoldDB" id="A0A9X2AA10"/>
<proteinExistence type="predicted"/>
<reference evidence="3" key="1">
    <citation type="submission" date="2022-03" db="EMBL/GenBank/DDBJ databases">
        <title>Gramella crocea sp. nov., isolated from activated sludge of a seafood processing plant.</title>
        <authorList>
            <person name="Zhang X."/>
        </authorList>
    </citation>
    <scope>NUCLEOTIDE SEQUENCE</scope>
    <source>
        <strain evidence="3">YJ019</strain>
    </source>
</reference>
<evidence type="ECO:0000313" key="3">
    <source>
        <dbReference type="EMBL" id="MCH4822701.1"/>
    </source>
</evidence>
<comment type="caution">
    <text evidence="3">The sequence shown here is derived from an EMBL/GenBank/DDBJ whole genome shotgun (WGS) entry which is preliminary data.</text>
</comment>
<dbReference type="PROSITE" id="PS51502">
    <property type="entry name" value="S_R_A_B_BARREL"/>
    <property type="match status" value="1"/>
</dbReference>
<dbReference type="InterPro" id="IPR013097">
    <property type="entry name" value="Dabb"/>
</dbReference>
<dbReference type="PROSITE" id="PS51257">
    <property type="entry name" value="PROKAR_LIPOPROTEIN"/>
    <property type="match status" value="1"/>
</dbReference>
<evidence type="ECO:0000259" key="2">
    <source>
        <dbReference type="PROSITE" id="PS51502"/>
    </source>
</evidence>
<feature type="chain" id="PRO_5040903869" evidence="1">
    <location>
        <begin position="21"/>
        <end position="134"/>
    </location>
</feature>
<dbReference type="RefSeq" id="WP_240712824.1">
    <property type="nucleotide sequence ID" value="NZ_JAKVTV010000001.1"/>
</dbReference>
<sequence>MKYRLLVLAGIILLSCQSFYAQEEKSYLDHSFTHVVYFWLNNPESAEDRKAFEQSLSKFLSVSKYPKTKFIGVPAGTPREVVDGSFTYSLILSFSSKEEQDLYQEEKAHLIFIEESEHLWNKVVVYDSVGILKT</sequence>
<gene>
    <name evidence="3" type="ORF">ML462_05895</name>
</gene>
<protein>
    <submittedName>
        <fullName evidence="3">Dabb family protein</fullName>
    </submittedName>
</protein>
<dbReference type="EMBL" id="JAKVTV010000001">
    <property type="protein sequence ID" value="MCH4822701.1"/>
    <property type="molecule type" value="Genomic_DNA"/>
</dbReference>
<organism evidence="3 4">
    <name type="scientific">Christiangramia lutea</name>
    <dbReference type="NCBI Taxonomy" id="1607951"/>
    <lineage>
        <taxon>Bacteria</taxon>
        <taxon>Pseudomonadati</taxon>
        <taxon>Bacteroidota</taxon>
        <taxon>Flavobacteriia</taxon>
        <taxon>Flavobacteriales</taxon>
        <taxon>Flavobacteriaceae</taxon>
        <taxon>Christiangramia</taxon>
    </lineage>
</organism>
<evidence type="ECO:0000256" key="1">
    <source>
        <dbReference type="SAM" id="SignalP"/>
    </source>
</evidence>
<keyword evidence="1" id="KW-0732">Signal</keyword>
<dbReference type="Proteomes" id="UP001139226">
    <property type="component" value="Unassembled WGS sequence"/>
</dbReference>
<feature type="signal peptide" evidence="1">
    <location>
        <begin position="1"/>
        <end position="20"/>
    </location>
</feature>
<dbReference type="SMART" id="SM00886">
    <property type="entry name" value="Dabb"/>
    <property type="match status" value="1"/>
</dbReference>
<dbReference type="InterPro" id="IPR011008">
    <property type="entry name" value="Dimeric_a/b-barrel"/>
</dbReference>
<dbReference type="SUPFAM" id="SSF54909">
    <property type="entry name" value="Dimeric alpha+beta barrel"/>
    <property type="match status" value="1"/>
</dbReference>
<name>A0A9X2AA10_9FLAO</name>
<feature type="domain" description="Stress-response A/B barrel" evidence="2">
    <location>
        <begin position="32"/>
        <end position="128"/>
    </location>
</feature>
<keyword evidence="4" id="KW-1185">Reference proteome</keyword>